<accession>A0A1I6PZK5</accession>
<dbReference type="OrthoDB" id="2083198at2"/>
<proteinExistence type="predicted"/>
<gene>
    <name evidence="2" type="ORF">SAMN04488006_1364</name>
</gene>
<organism evidence="2 3">
    <name type="scientific">Lutibacter maritimus</name>
    <dbReference type="NCBI Taxonomy" id="593133"/>
    <lineage>
        <taxon>Bacteria</taxon>
        <taxon>Pseudomonadati</taxon>
        <taxon>Bacteroidota</taxon>
        <taxon>Flavobacteriia</taxon>
        <taxon>Flavobacteriales</taxon>
        <taxon>Flavobacteriaceae</taxon>
        <taxon>Lutibacter</taxon>
    </lineage>
</organism>
<keyword evidence="1" id="KW-0812">Transmembrane</keyword>
<name>A0A1I6PZK5_9FLAO</name>
<sequence length="231" mass="26837">MALNNYYFKARLFPTVLTSIPAIILYNKFVSSLYHDKLENIFSVLPTITDIILSSAIVFLLVQINRFLSKEIFQKLYFKDEINMPTTNFLLKSNNELEISIRQKIEDKIKTKFGLSLLSETEESSDVLRARKLIVTAVSQIRNVLRDNSLLLQHNIEYGFFRNLIGGSFLAFFISVIILIHSYCSNDLTTRNLGWILSVAYFLPILFSKLVINRYGKYYAKILYEQFLTID</sequence>
<dbReference type="Proteomes" id="UP000199312">
    <property type="component" value="Unassembled WGS sequence"/>
</dbReference>
<dbReference type="AlphaFoldDB" id="A0A1I6PZK5"/>
<keyword evidence="1" id="KW-1133">Transmembrane helix</keyword>
<keyword evidence="1" id="KW-0472">Membrane</keyword>
<evidence type="ECO:0000313" key="3">
    <source>
        <dbReference type="Proteomes" id="UP000199312"/>
    </source>
</evidence>
<feature type="transmembrane region" description="Helical" evidence="1">
    <location>
        <begin position="12"/>
        <end position="29"/>
    </location>
</feature>
<protein>
    <submittedName>
        <fullName evidence="2">Uncharacterized protein</fullName>
    </submittedName>
</protein>
<feature type="transmembrane region" description="Helical" evidence="1">
    <location>
        <begin position="193"/>
        <end position="212"/>
    </location>
</feature>
<dbReference type="EMBL" id="FOZP01000003">
    <property type="protein sequence ID" value="SFS45623.1"/>
    <property type="molecule type" value="Genomic_DNA"/>
</dbReference>
<dbReference type="RefSeq" id="WP_090224099.1">
    <property type="nucleotide sequence ID" value="NZ_FOZP01000003.1"/>
</dbReference>
<reference evidence="3" key="1">
    <citation type="submission" date="2016-10" db="EMBL/GenBank/DDBJ databases">
        <authorList>
            <person name="Varghese N."/>
            <person name="Submissions S."/>
        </authorList>
    </citation>
    <scope>NUCLEOTIDE SEQUENCE [LARGE SCALE GENOMIC DNA]</scope>
    <source>
        <strain evidence="3">DSM 24450</strain>
    </source>
</reference>
<feature type="transmembrane region" description="Helical" evidence="1">
    <location>
        <begin position="41"/>
        <end position="62"/>
    </location>
</feature>
<evidence type="ECO:0000313" key="2">
    <source>
        <dbReference type="EMBL" id="SFS45623.1"/>
    </source>
</evidence>
<keyword evidence="3" id="KW-1185">Reference proteome</keyword>
<dbReference type="STRING" id="593133.SAMN04488006_1364"/>
<feature type="transmembrane region" description="Helical" evidence="1">
    <location>
        <begin position="160"/>
        <end position="181"/>
    </location>
</feature>
<evidence type="ECO:0000256" key="1">
    <source>
        <dbReference type="SAM" id="Phobius"/>
    </source>
</evidence>